<keyword evidence="2" id="KW-1185">Reference proteome</keyword>
<evidence type="ECO:0000313" key="2">
    <source>
        <dbReference type="Proteomes" id="UP000070444"/>
    </source>
</evidence>
<accession>A0A137NZD3</accession>
<dbReference type="Proteomes" id="UP000070444">
    <property type="component" value="Unassembled WGS sequence"/>
</dbReference>
<gene>
    <name evidence="1" type="ORF">CONCODRAFT_9785</name>
</gene>
<sequence>MNVADRVNNMNPLQSSTFKVVPYVKIAGYNLNDLTDTLANQVHACCKKISCRSVLNQLILFVVNLFDKVKNLERNAAYNITSEANQAREEISSVPPNSANIELQNSCDCGKEDGDNILYCFGLKSKHSAYCCHILRCRNARNRGLYCEEHAYWNNPTL</sequence>
<protein>
    <submittedName>
        <fullName evidence="1">Uncharacterized protein</fullName>
    </submittedName>
</protein>
<evidence type="ECO:0000313" key="1">
    <source>
        <dbReference type="EMBL" id="KXN68058.1"/>
    </source>
</evidence>
<dbReference type="EMBL" id="KQ964598">
    <property type="protein sequence ID" value="KXN68058.1"/>
    <property type="molecule type" value="Genomic_DNA"/>
</dbReference>
<organism evidence="1 2">
    <name type="scientific">Conidiobolus coronatus (strain ATCC 28846 / CBS 209.66 / NRRL 28638)</name>
    <name type="common">Delacroixia coronata</name>
    <dbReference type="NCBI Taxonomy" id="796925"/>
    <lineage>
        <taxon>Eukaryota</taxon>
        <taxon>Fungi</taxon>
        <taxon>Fungi incertae sedis</taxon>
        <taxon>Zoopagomycota</taxon>
        <taxon>Entomophthoromycotina</taxon>
        <taxon>Entomophthoromycetes</taxon>
        <taxon>Entomophthorales</taxon>
        <taxon>Ancylistaceae</taxon>
        <taxon>Conidiobolus</taxon>
    </lineage>
</organism>
<reference evidence="1 2" key="1">
    <citation type="journal article" date="2015" name="Genome Biol. Evol.">
        <title>Phylogenomic analyses indicate that early fungi evolved digesting cell walls of algal ancestors of land plants.</title>
        <authorList>
            <person name="Chang Y."/>
            <person name="Wang S."/>
            <person name="Sekimoto S."/>
            <person name="Aerts A.L."/>
            <person name="Choi C."/>
            <person name="Clum A."/>
            <person name="LaButti K.M."/>
            <person name="Lindquist E.A."/>
            <person name="Yee Ngan C."/>
            <person name="Ohm R.A."/>
            <person name="Salamov A.A."/>
            <person name="Grigoriev I.V."/>
            <person name="Spatafora J.W."/>
            <person name="Berbee M.L."/>
        </authorList>
    </citation>
    <scope>NUCLEOTIDE SEQUENCE [LARGE SCALE GENOMIC DNA]</scope>
    <source>
        <strain evidence="1 2">NRRL 28638</strain>
    </source>
</reference>
<dbReference type="AlphaFoldDB" id="A0A137NZD3"/>
<name>A0A137NZD3_CONC2</name>
<proteinExistence type="predicted"/>